<dbReference type="Proteomes" id="UP000653343">
    <property type="component" value="Unassembled WGS sequence"/>
</dbReference>
<keyword evidence="6" id="KW-0812">Transmembrane</keyword>
<reference evidence="9" key="1">
    <citation type="journal article" date="2019" name="Int. J. Syst. Evol. Microbiol.">
        <title>The Global Catalogue of Microorganisms (GCM) 10K type strain sequencing project: providing services to taxonomists for standard genome sequencing and annotation.</title>
        <authorList>
            <consortium name="The Broad Institute Genomics Platform"/>
            <consortium name="The Broad Institute Genome Sequencing Center for Infectious Disease"/>
            <person name="Wu L."/>
            <person name="Ma J."/>
        </authorList>
    </citation>
    <scope>NUCLEOTIDE SEQUENCE [LARGE SCALE GENOMIC DNA]</scope>
    <source>
        <strain evidence="9">KCTC 23917</strain>
    </source>
</reference>
<keyword evidence="6" id="KW-0472">Membrane</keyword>
<dbReference type="SMART" id="SM00220">
    <property type="entry name" value="S_TKc"/>
    <property type="match status" value="1"/>
</dbReference>
<evidence type="ECO:0000256" key="6">
    <source>
        <dbReference type="SAM" id="Phobius"/>
    </source>
</evidence>
<keyword evidence="6" id="KW-1133">Transmembrane helix</keyword>
<keyword evidence="9" id="KW-1185">Reference proteome</keyword>
<proteinExistence type="predicted"/>
<evidence type="ECO:0000313" key="9">
    <source>
        <dbReference type="Proteomes" id="UP000653343"/>
    </source>
</evidence>
<evidence type="ECO:0000256" key="5">
    <source>
        <dbReference type="SAM" id="MobiDB-lite"/>
    </source>
</evidence>
<organism evidence="8 9">
    <name type="scientific">Undibacterium squillarum</name>
    <dbReference type="NCBI Taxonomy" id="1131567"/>
    <lineage>
        <taxon>Bacteria</taxon>
        <taxon>Pseudomonadati</taxon>
        <taxon>Pseudomonadota</taxon>
        <taxon>Betaproteobacteria</taxon>
        <taxon>Burkholderiales</taxon>
        <taxon>Oxalobacteraceae</taxon>
        <taxon>Undibacterium</taxon>
    </lineage>
</organism>
<dbReference type="PANTHER" id="PTHR43289">
    <property type="entry name" value="MITOGEN-ACTIVATED PROTEIN KINASE KINASE KINASE 20-RELATED"/>
    <property type="match status" value="1"/>
</dbReference>
<dbReference type="CDD" id="cd14014">
    <property type="entry name" value="STKc_PknB_like"/>
    <property type="match status" value="1"/>
</dbReference>
<dbReference type="InterPro" id="IPR011009">
    <property type="entry name" value="Kinase-like_dom_sf"/>
</dbReference>
<dbReference type="EMBL" id="BMYU01000001">
    <property type="protein sequence ID" value="GGX29987.1"/>
    <property type="molecule type" value="Genomic_DNA"/>
</dbReference>
<comment type="caution">
    <text evidence="8">The sequence shown here is derived from an EMBL/GenBank/DDBJ whole genome shotgun (WGS) entry which is preliminary data.</text>
</comment>
<feature type="domain" description="Protein kinase" evidence="7">
    <location>
        <begin position="29"/>
        <end position="299"/>
    </location>
</feature>
<name>A0ABQ2XRC8_9BURK</name>
<gene>
    <name evidence="8" type="ORF">GCM10010946_03700</name>
</gene>
<dbReference type="PROSITE" id="PS00108">
    <property type="entry name" value="PROTEIN_KINASE_ST"/>
    <property type="match status" value="1"/>
</dbReference>
<evidence type="ECO:0000256" key="3">
    <source>
        <dbReference type="ARBA" id="ARBA00022777"/>
    </source>
</evidence>
<dbReference type="Gene3D" id="1.10.510.10">
    <property type="entry name" value="Transferase(Phosphotransferase) domain 1"/>
    <property type="match status" value="1"/>
</dbReference>
<evidence type="ECO:0000256" key="2">
    <source>
        <dbReference type="ARBA" id="ARBA00022741"/>
    </source>
</evidence>
<evidence type="ECO:0000256" key="4">
    <source>
        <dbReference type="ARBA" id="ARBA00022840"/>
    </source>
</evidence>
<feature type="transmembrane region" description="Helical" evidence="6">
    <location>
        <begin position="323"/>
        <end position="345"/>
    </location>
</feature>
<evidence type="ECO:0000259" key="7">
    <source>
        <dbReference type="PROSITE" id="PS50011"/>
    </source>
</evidence>
<protein>
    <recommendedName>
        <fullName evidence="7">Protein kinase domain-containing protein</fullName>
    </recommendedName>
</protein>
<keyword evidence="1" id="KW-0808">Transferase</keyword>
<dbReference type="Pfam" id="PF00069">
    <property type="entry name" value="Pkinase"/>
    <property type="match status" value="1"/>
</dbReference>
<dbReference type="InterPro" id="IPR000719">
    <property type="entry name" value="Prot_kinase_dom"/>
</dbReference>
<dbReference type="SUPFAM" id="SSF56112">
    <property type="entry name" value="Protein kinase-like (PK-like)"/>
    <property type="match status" value="1"/>
</dbReference>
<feature type="region of interest" description="Disordered" evidence="5">
    <location>
        <begin position="1"/>
        <end position="20"/>
    </location>
</feature>
<sequence>MHPPYMQSESNFEKDPNSLTPLNKRAGRFLLTEKLGSGTDGTVYKGHDPVIDRDVAIKILTPPANPAERKSREQQFINEARAAGRLSHPNIVTIFDTSVENGTTFIAMEFLPGRDLRGELNSGRKFDIIEAANIVQKIAEALHFAHQNGVIHRDIKPGNIFVLPNGQPKVVDFGIARAPNRVHTPGNTSGATLFHNNVMGTPNYMSPEQAMGRNVDEKTDIYSLGAVLYELIAGVKPFPSQDMDKLLQQIIHKSPKPIANYAPNVPEQLVRVIVKAMQKDPKQRYQTAGEMSAALIQFLERDRKLKRKRKNGDAGATPETGNALPWVSIVAIVIAIACIGLYYFLR</sequence>
<keyword evidence="2" id="KW-0547">Nucleotide-binding</keyword>
<evidence type="ECO:0000256" key="1">
    <source>
        <dbReference type="ARBA" id="ARBA00022679"/>
    </source>
</evidence>
<dbReference type="PANTHER" id="PTHR43289:SF6">
    <property type="entry name" value="SERINE_THREONINE-PROTEIN KINASE NEKL-3"/>
    <property type="match status" value="1"/>
</dbReference>
<keyword evidence="3" id="KW-0418">Kinase</keyword>
<dbReference type="InterPro" id="IPR008271">
    <property type="entry name" value="Ser/Thr_kinase_AS"/>
</dbReference>
<dbReference type="PROSITE" id="PS50011">
    <property type="entry name" value="PROTEIN_KINASE_DOM"/>
    <property type="match status" value="1"/>
</dbReference>
<accession>A0ABQ2XRC8</accession>
<evidence type="ECO:0000313" key="8">
    <source>
        <dbReference type="EMBL" id="GGX29987.1"/>
    </source>
</evidence>
<dbReference type="Gene3D" id="3.30.200.20">
    <property type="entry name" value="Phosphorylase Kinase, domain 1"/>
    <property type="match status" value="1"/>
</dbReference>
<keyword evidence="4" id="KW-0067">ATP-binding</keyword>